<name>A0A1H7LWV6_OLID1</name>
<dbReference type="EMBL" id="FOAF01000001">
    <property type="protein sequence ID" value="SEL03424.1"/>
    <property type="molecule type" value="Genomic_DNA"/>
</dbReference>
<feature type="signal peptide" evidence="1">
    <location>
        <begin position="1"/>
        <end position="21"/>
    </location>
</feature>
<proteinExistence type="predicted"/>
<evidence type="ECO:0000313" key="4">
    <source>
        <dbReference type="Proteomes" id="UP000199421"/>
    </source>
</evidence>
<dbReference type="Pfam" id="PF13715">
    <property type="entry name" value="CarbopepD_reg_2"/>
    <property type="match status" value="1"/>
</dbReference>
<dbReference type="Gene3D" id="3.40.50.410">
    <property type="entry name" value="von Willebrand factor, type A domain"/>
    <property type="match status" value="1"/>
</dbReference>
<dbReference type="CDD" id="cd01465">
    <property type="entry name" value="vWA_subgroup"/>
    <property type="match status" value="1"/>
</dbReference>
<dbReference type="PANTHER" id="PTHR10579:SF43">
    <property type="entry name" value="ZINC FINGER (C3HC4-TYPE RING FINGER) FAMILY PROTEIN"/>
    <property type="match status" value="1"/>
</dbReference>
<dbReference type="InterPro" id="IPR022156">
    <property type="entry name" value="Uncharacterised_YfbK_N"/>
</dbReference>
<feature type="chain" id="PRO_5011491357" evidence="1">
    <location>
        <begin position="22"/>
        <end position="627"/>
    </location>
</feature>
<dbReference type="Pfam" id="PF00092">
    <property type="entry name" value="VWA"/>
    <property type="match status" value="1"/>
</dbReference>
<accession>A0A1H7LWV6</accession>
<sequence length="627" mass="69230">MKTYFSLVMLLLILVGFRADDYHTTSGTVYDTENNRPLQGVTIKVEGTHITTTSNNKGKYMLNVPNGATHLLFSMIGFESKRVRIEKTSLLDVWLDPSNASLEETVIVDASKARRSNMRTATFISAQTKSIPRGGLVINRHYPTYPSTESYKKISENGFIDPKQEPLSTFAIDVDAASYSNVRRFINNGQLPPKDAVRLEEMINYFQYNLAAPNNNDPVAIHTELSSAPWNVKHHLLRIGLKAKTMKTDKLPPSNFVFLLDVSGSMSDFNRLPLVKTSMKLLVDQLRDKDHVAIVTYAGSAEIKLTSTAGNNKIKIKDAIDALEANGSTAGGAGIKLAYRLAKESFIKEGNNRIILASDGDFNVGPSSDADMEELVANERQSGISLSVLGFGMGNLKDSKMETLANKGHGNYAYIDNLAEARKAMVTEFGSTLFTVAKDVKMQVEFNPAKVQAYRLLGYENRLLEKEDFNNDQKMGGDMGVGHTVTALYEIIPAGIKDDYVGNVDPLKYQSPNKSTVISNSTEMATIKFRYKNPESEKSNLKKLSIAAKPVSFSETSEDFKFTSAVAEFGLLLRNSAYKQQAAYDGLITRAKKAKGIDEEGYRAEFIKLAENTKLLAKSNDITQGNN</sequence>
<dbReference type="PROSITE" id="PS50234">
    <property type="entry name" value="VWFA"/>
    <property type="match status" value="1"/>
</dbReference>
<dbReference type="InterPro" id="IPR008969">
    <property type="entry name" value="CarboxyPept-like_regulatory"/>
</dbReference>
<dbReference type="InterPro" id="IPR051266">
    <property type="entry name" value="CLCR"/>
</dbReference>
<dbReference type="Gene3D" id="2.60.40.1120">
    <property type="entry name" value="Carboxypeptidase-like, regulatory domain"/>
    <property type="match status" value="1"/>
</dbReference>
<dbReference type="SUPFAM" id="SSF49464">
    <property type="entry name" value="Carboxypeptidase regulatory domain-like"/>
    <property type="match status" value="1"/>
</dbReference>
<dbReference type="STRING" id="407022.SAMN05661044_01794"/>
<dbReference type="Pfam" id="PF12450">
    <property type="entry name" value="vWF_A"/>
    <property type="match status" value="1"/>
</dbReference>
<keyword evidence="4" id="KW-1185">Reference proteome</keyword>
<keyword evidence="1" id="KW-0732">Signal</keyword>
<dbReference type="InterPro" id="IPR036465">
    <property type="entry name" value="vWFA_dom_sf"/>
</dbReference>
<feature type="domain" description="VWFA" evidence="2">
    <location>
        <begin position="255"/>
        <end position="433"/>
    </location>
</feature>
<dbReference type="RefSeq" id="WP_093322323.1">
    <property type="nucleotide sequence ID" value="NZ_FOAF01000001.1"/>
</dbReference>
<dbReference type="InterPro" id="IPR002035">
    <property type="entry name" value="VWF_A"/>
</dbReference>
<dbReference type="Proteomes" id="UP000199421">
    <property type="component" value="Unassembled WGS sequence"/>
</dbReference>
<evidence type="ECO:0000259" key="2">
    <source>
        <dbReference type="PROSITE" id="PS50234"/>
    </source>
</evidence>
<evidence type="ECO:0000313" key="3">
    <source>
        <dbReference type="EMBL" id="SEL03424.1"/>
    </source>
</evidence>
<dbReference type="SMART" id="SM00327">
    <property type="entry name" value="VWA"/>
    <property type="match status" value="1"/>
</dbReference>
<gene>
    <name evidence="3" type="ORF">SAMN05661044_01794</name>
</gene>
<dbReference type="OrthoDB" id="9805121at2"/>
<dbReference type="PANTHER" id="PTHR10579">
    <property type="entry name" value="CALCIUM-ACTIVATED CHLORIDE CHANNEL REGULATOR"/>
    <property type="match status" value="1"/>
</dbReference>
<dbReference type="Pfam" id="PF12034">
    <property type="entry name" value="YfbK_C"/>
    <property type="match status" value="1"/>
</dbReference>
<organism evidence="3 4">
    <name type="scientific">Olivibacter domesticus</name>
    <name type="common">Pseudosphingobacterium domesticum</name>
    <dbReference type="NCBI Taxonomy" id="407022"/>
    <lineage>
        <taxon>Bacteria</taxon>
        <taxon>Pseudomonadati</taxon>
        <taxon>Bacteroidota</taxon>
        <taxon>Sphingobacteriia</taxon>
        <taxon>Sphingobacteriales</taxon>
        <taxon>Sphingobacteriaceae</taxon>
        <taxon>Olivibacter</taxon>
    </lineage>
</organism>
<dbReference type="InterPro" id="IPR021908">
    <property type="entry name" value="YfbK_C"/>
</dbReference>
<reference evidence="4" key="1">
    <citation type="submission" date="2016-10" db="EMBL/GenBank/DDBJ databases">
        <authorList>
            <person name="Varghese N."/>
            <person name="Submissions S."/>
        </authorList>
    </citation>
    <scope>NUCLEOTIDE SEQUENCE [LARGE SCALE GENOMIC DNA]</scope>
    <source>
        <strain evidence="4">DSM 18733</strain>
    </source>
</reference>
<evidence type="ECO:0000256" key="1">
    <source>
        <dbReference type="SAM" id="SignalP"/>
    </source>
</evidence>
<dbReference type="AlphaFoldDB" id="A0A1H7LWV6"/>
<dbReference type="SUPFAM" id="SSF53300">
    <property type="entry name" value="vWA-like"/>
    <property type="match status" value="1"/>
</dbReference>
<protein>
    <submittedName>
        <fullName evidence="3">Ca-activated chloride channel family protein</fullName>
    </submittedName>
</protein>